<organism evidence="3 4">
    <name type="scientific">Symbiochloris irregularis</name>
    <dbReference type="NCBI Taxonomy" id="706552"/>
    <lineage>
        <taxon>Eukaryota</taxon>
        <taxon>Viridiplantae</taxon>
        <taxon>Chlorophyta</taxon>
        <taxon>core chlorophytes</taxon>
        <taxon>Trebouxiophyceae</taxon>
        <taxon>Trebouxiales</taxon>
        <taxon>Trebouxiaceae</taxon>
        <taxon>Symbiochloris</taxon>
    </lineage>
</organism>
<name>A0AAW1NNW2_9CHLO</name>
<dbReference type="PROSITE" id="PS50072">
    <property type="entry name" value="CSA_PPIASE_2"/>
    <property type="match status" value="1"/>
</dbReference>
<proteinExistence type="predicted"/>
<comment type="caution">
    <text evidence="3">The sequence shown here is derived from an EMBL/GenBank/DDBJ whole genome shotgun (WGS) entry which is preliminary data.</text>
</comment>
<sequence>MKERKKEMEQFLKTGVHASQERAKVQSAAALPTLPERDPHRPHAFMEFKVGTKTLDRILIEVFEDRVPVAAQAFLNRCREGSVDGYQGTPVHKLVENLGVFGGLSKGSSHASSQMRGNQYMQHVEQGTVSISNTTSEYVVALSRALTLNATHQVIGRVHKGHDTLSVLNAATCDGDQPYPKITLAVCGLTNAQGDFEALAGAAGQSLPQKKVTPEEQAQQLQAEADKARNASRDALQDALTHKRKAEPQQLQSAAPKRVFLDDGLGDDLSDSDESTHEDA</sequence>
<reference evidence="3 4" key="1">
    <citation type="journal article" date="2024" name="Nat. Commun.">
        <title>Phylogenomics reveals the evolutionary origins of lichenization in chlorophyte algae.</title>
        <authorList>
            <person name="Puginier C."/>
            <person name="Libourel C."/>
            <person name="Otte J."/>
            <person name="Skaloud P."/>
            <person name="Haon M."/>
            <person name="Grisel S."/>
            <person name="Petersen M."/>
            <person name="Berrin J.G."/>
            <person name="Delaux P.M."/>
            <person name="Dal Grande F."/>
            <person name="Keller J."/>
        </authorList>
    </citation>
    <scope>NUCLEOTIDE SEQUENCE [LARGE SCALE GENOMIC DNA]</scope>
    <source>
        <strain evidence="3 4">SAG 2036</strain>
    </source>
</reference>
<dbReference type="SUPFAM" id="SSF50891">
    <property type="entry name" value="Cyclophilin-like"/>
    <property type="match status" value="1"/>
</dbReference>
<protein>
    <recommendedName>
        <fullName evidence="2">PPIase cyclophilin-type domain-containing protein</fullName>
    </recommendedName>
</protein>
<accession>A0AAW1NNW2</accession>
<dbReference type="EMBL" id="JALJOQ010000154">
    <property type="protein sequence ID" value="KAK9793170.1"/>
    <property type="molecule type" value="Genomic_DNA"/>
</dbReference>
<evidence type="ECO:0000313" key="3">
    <source>
        <dbReference type="EMBL" id="KAK9793170.1"/>
    </source>
</evidence>
<dbReference type="Gene3D" id="2.40.100.10">
    <property type="entry name" value="Cyclophilin-like"/>
    <property type="match status" value="1"/>
</dbReference>
<feature type="compositionally biased region" description="Acidic residues" evidence="1">
    <location>
        <begin position="264"/>
        <end position="273"/>
    </location>
</feature>
<dbReference type="Proteomes" id="UP001465755">
    <property type="component" value="Unassembled WGS sequence"/>
</dbReference>
<evidence type="ECO:0000259" key="2">
    <source>
        <dbReference type="PROSITE" id="PS50072"/>
    </source>
</evidence>
<keyword evidence="4" id="KW-1185">Reference proteome</keyword>
<feature type="region of interest" description="Disordered" evidence="1">
    <location>
        <begin position="220"/>
        <end position="280"/>
    </location>
</feature>
<evidence type="ECO:0000313" key="4">
    <source>
        <dbReference type="Proteomes" id="UP001465755"/>
    </source>
</evidence>
<dbReference type="InterPro" id="IPR029000">
    <property type="entry name" value="Cyclophilin-like_dom_sf"/>
</dbReference>
<dbReference type="InterPro" id="IPR002130">
    <property type="entry name" value="Cyclophilin-type_PPIase_dom"/>
</dbReference>
<dbReference type="AlphaFoldDB" id="A0AAW1NNW2"/>
<evidence type="ECO:0000256" key="1">
    <source>
        <dbReference type="SAM" id="MobiDB-lite"/>
    </source>
</evidence>
<dbReference type="Pfam" id="PF00160">
    <property type="entry name" value="Pro_isomerase"/>
    <property type="match status" value="1"/>
</dbReference>
<gene>
    <name evidence="3" type="ORF">WJX73_003790</name>
</gene>
<feature type="domain" description="PPIase cyclophilin-type" evidence="2">
    <location>
        <begin position="45"/>
        <end position="189"/>
    </location>
</feature>
<feature type="compositionally biased region" description="Basic and acidic residues" evidence="1">
    <location>
        <begin position="224"/>
        <end position="236"/>
    </location>
</feature>
<dbReference type="GO" id="GO:0003755">
    <property type="term" value="F:peptidyl-prolyl cis-trans isomerase activity"/>
    <property type="evidence" value="ECO:0007669"/>
    <property type="project" value="InterPro"/>
</dbReference>